<evidence type="ECO:0000313" key="2">
    <source>
        <dbReference type="Proteomes" id="UP001595975"/>
    </source>
</evidence>
<gene>
    <name evidence="1" type="ORF">ACFP3U_35560</name>
</gene>
<dbReference type="Proteomes" id="UP001595975">
    <property type="component" value="Unassembled WGS sequence"/>
</dbReference>
<organism evidence="1 2">
    <name type="scientific">Kitasatospora misakiensis</name>
    <dbReference type="NCBI Taxonomy" id="67330"/>
    <lineage>
        <taxon>Bacteria</taxon>
        <taxon>Bacillati</taxon>
        <taxon>Actinomycetota</taxon>
        <taxon>Actinomycetes</taxon>
        <taxon>Kitasatosporales</taxon>
        <taxon>Streptomycetaceae</taxon>
        <taxon>Kitasatospora</taxon>
    </lineage>
</organism>
<evidence type="ECO:0000313" key="1">
    <source>
        <dbReference type="EMBL" id="MFC5668268.1"/>
    </source>
</evidence>
<protein>
    <recommendedName>
        <fullName evidence="3">DUF2510 domain-containing protein</fullName>
    </recommendedName>
</protein>
<dbReference type="EMBL" id="JBHSOF010000088">
    <property type="protein sequence ID" value="MFC5668268.1"/>
    <property type="molecule type" value="Genomic_DNA"/>
</dbReference>
<accession>A0ABW0XEI7</accession>
<name>A0ABW0XEI7_9ACTN</name>
<dbReference type="RefSeq" id="WP_380229906.1">
    <property type="nucleotide sequence ID" value="NZ_JBHSOF010000088.1"/>
</dbReference>
<proteinExistence type="predicted"/>
<comment type="caution">
    <text evidence="1">The sequence shown here is derived from an EMBL/GenBank/DDBJ whole genome shotgun (WGS) entry which is preliminary data.</text>
</comment>
<evidence type="ECO:0008006" key="3">
    <source>
        <dbReference type="Google" id="ProtNLM"/>
    </source>
</evidence>
<keyword evidence="2" id="KW-1185">Reference proteome</keyword>
<sequence length="76" mass="8260">MSAFLIGAAFALLLALAIATVITGVLTALKIGPPPPPITRHGRWELRTLPDGTPEYTWIARQAGHFSPETNPENRR</sequence>
<reference evidence="2" key="1">
    <citation type="journal article" date="2019" name="Int. J. Syst. Evol. Microbiol.">
        <title>The Global Catalogue of Microorganisms (GCM) 10K type strain sequencing project: providing services to taxonomists for standard genome sequencing and annotation.</title>
        <authorList>
            <consortium name="The Broad Institute Genomics Platform"/>
            <consortium name="The Broad Institute Genome Sequencing Center for Infectious Disease"/>
            <person name="Wu L."/>
            <person name="Ma J."/>
        </authorList>
    </citation>
    <scope>NUCLEOTIDE SEQUENCE [LARGE SCALE GENOMIC DNA]</scope>
    <source>
        <strain evidence="2">CGMCC 4.1437</strain>
    </source>
</reference>